<evidence type="ECO:0000256" key="2">
    <source>
        <dbReference type="ARBA" id="ARBA00001911"/>
    </source>
</evidence>
<dbReference type="EMBL" id="AP028679">
    <property type="protein sequence ID" value="BEQ15883.1"/>
    <property type="molecule type" value="Genomic_DNA"/>
</dbReference>
<dbReference type="Proteomes" id="UP001366166">
    <property type="component" value="Chromosome"/>
</dbReference>
<dbReference type="InterPro" id="IPR016040">
    <property type="entry name" value="NAD(P)-bd_dom"/>
</dbReference>
<gene>
    <name evidence="9" type="ORF">FAK_29490</name>
</gene>
<evidence type="ECO:0000256" key="7">
    <source>
        <dbReference type="RuleBase" id="RU004473"/>
    </source>
</evidence>
<dbReference type="PANTHER" id="PTHR43000">
    <property type="entry name" value="DTDP-D-GLUCOSE 4,6-DEHYDRATASE-RELATED"/>
    <property type="match status" value="1"/>
</dbReference>
<proteinExistence type="inferred from homology"/>
<dbReference type="Gene3D" id="3.90.25.10">
    <property type="entry name" value="UDP-galactose 4-epimerase, domain 1"/>
    <property type="match status" value="1"/>
</dbReference>
<name>A0AAU9F152_9BACT</name>
<evidence type="ECO:0000256" key="3">
    <source>
        <dbReference type="ARBA" id="ARBA00008178"/>
    </source>
</evidence>
<evidence type="ECO:0000256" key="5">
    <source>
        <dbReference type="ARBA" id="ARBA00023027"/>
    </source>
</evidence>
<evidence type="ECO:0000259" key="8">
    <source>
        <dbReference type="Pfam" id="PF16363"/>
    </source>
</evidence>
<comment type="catalytic activity">
    <reaction evidence="1 7">
        <text>dTDP-alpha-D-glucose = dTDP-4-dehydro-6-deoxy-alpha-D-glucose + H2O</text>
        <dbReference type="Rhea" id="RHEA:17221"/>
        <dbReference type="ChEBI" id="CHEBI:15377"/>
        <dbReference type="ChEBI" id="CHEBI:57477"/>
        <dbReference type="ChEBI" id="CHEBI:57649"/>
        <dbReference type="EC" id="4.2.1.46"/>
    </reaction>
</comment>
<dbReference type="GO" id="GO:0008460">
    <property type="term" value="F:dTDP-glucose 4,6-dehydratase activity"/>
    <property type="evidence" value="ECO:0007669"/>
    <property type="project" value="UniProtKB-EC"/>
</dbReference>
<dbReference type="Gene3D" id="3.40.50.720">
    <property type="entry name" value="NAD(P)-binding Rossmann-like Domain"/>
    <property type="match status" value="1"/>
</dbReference>
<comment type="similarity">
    <text evidence="3 7">Belongs to the NAD(P)-dependent epimerase/dehydratase family. dTDP-glucose dehydratase subfamily.</text>
</comment>
<evidence type="ECO:0000256" key="4">
    <source>
        <dbReference type="ARBA" id="ARBA00011990"/>
    </source>
</evidence>
<dbReference type="SUPFAM" id="SSF51735">
    <property type="entry name" value="NAD(P)-binding Rossmann-fold domains"/>
    <property type="match status" value="1"/>
</dbReference>
<dbReference type="CDD" id="cd05246">
    <property type="entry name" value="dTDP_GD_SDR_e"/>
    <property type="match status" value="1"/>
</dbReference>
<evidence type="ECO:0000256" key="1">
    <source>
        <dbReference type="ARBA" id="ARBA00001539"/>
    </source>
</evidence>
<dbReference type="GO" id="GO:0009225">
    <property type="term" value="P:nucleotide-sugar metabolic process"/>
    <property type="evidence" value="ECO:0007669"/>
    <property type="project" value="InterPro"/>
</dbReference>
<comment type="cofactor">
    <cofactor evidence="2 7">
        <name>NAD(+)</name>
        <dbReference type="ChEBI" id="CHEBI:57540"/>
    </cofactor>
</comment>
<feature type="domain" description="NAD(P)-binding" evidence="8">
    <location>
        <begin position="9"/>
        <end position="328"/>
    </location>
</feature>
<dbReference type="InterPro" id="IPR005888">
    <property type="entry name" value="dTDP_Gluc_deHydtase"/>
</dbReference>
<accession>A0AAU9F152</accession>
<protein>
    <recommendedName>
        <fullName evidence="4 7">dTDP-glucose 4,6-dehydratase</fullName>
        <ecNumber evidence="4 7">4.2.1.46</ecNumber>
    </recommendedName>
</protein>
<reference evidence="10" key="1">
    <citation type="journal article" date="2023" name="Arch. Microbiol.">
        <title>Desulfoferula mesophilus gen. nov. sp. nov., a mesophilic sulfate-reducing bacterium isolated from a brackish lake sediment.</title>
        <authorList>
            <person name="Watanabe T."/>
            <person name="Yabe T."/>
            <person name="Tsuji J.M."/>
            <person name="Fukui M."/>
        </authorList>
    </citation>
    <scope>NUCLEOTIDE SEQUENCE [LARGE SCALE GENOMIC DNA]</scope>
    <source>
        <strain evidence="10">12FAK</strain>
    </source>
</reference>
<evidence type="ECO:0000313" key="9">
    <source>
        <dbReference type="EMBL" id="BEQ15883.1"/>
    </source>
</evidence>
<sequence>MNLDTTNLLVTGGGGFIGSALVEMLLARPGVRVLNLDKVTYAANPEALKRFAREPNYGFARGDICDRPLVERLLAEFRPQGLIHLAAESHVDRSIDDAAGFLQTNIMGTHALLEASLAYWRGLAGSEKEAFRFLHVSTDEVYGSLGPRGLFREDSPYLPNSPYSASKASSDLLVRAWQRTYGLPTITCHASNNYGPRQFPEKLIPLMIIKAQNGEALPVYGKGDNVRDWMHVSDHARGLLMAMERGQIGQTYNLGGGVELNNLELVQRICRMLDQELAGSRRGPHEELITFVPDRPGHDQRYALDIGKARAELGWSPQVEFDQGLADTVRWYLDNRAWWERIQKERYDGVRLGLA</sequence>
<dbReference type="RefSeq" id="WP_434062344.1">
    <property type="nucleotide sequence ID" value="NZ_AP028679.1"/>
</dbReference>
<keyword evidence="5" id="KW-0520">NAD</keyword>
<dbReference type="KEGG" id="dmp:FAK_29490"/>
<dbReference type="InterPro" id="IPR036291">
    <property type="entry name" value="NAD(P)-bd_dom_sf"/>
</dbReference>
<keyword evidence="6 7" id="KW-0456">Lyase</keyword>
<dbReference type="AlphaFoldDB" id="A0AAU9F152"/>
<evidence type="ECO:0000256" key="6">
    <source>
        <dbReference type="ARBA" id="ARBA00023239"/>
    </source>
</evidence>
<organism evidence="9 10">
    <name type="scientific">Desulfoferula mesophila</name>
    <dbReference type="NCBI Taxonomy" id="3058419"/>
    <lineage>
        <taxon>Bacteria</taxon>
        <taxon>Pseudomonadati</taxon>
        <taxon>Thermodesulfobacteriota</taxon>
        <taxon>Desulfarculia</taxon>
        <taxon>Desulfarculales</taxon>
        <taxon>Desulfarculaceae</taxon>
        <taxon>Desulfoferula</taxon>
    </lineage>
</organism>
<dbReference type="EC" id="4.2.1.46" evidence="4 7"/>
<evidence type="ECO:0000313" key="10">
    <source>
        <dbReference type="Proteomes" id="UP001366166"/>
    </source>
</evidence>
<keyword evidence="10" id="KW-1185">Reference proteome</keyword>
<dbReference type="NCBIfam" id="TIGR01181">
    <property type="entry name" value="dTDP_gluc_dehyt"/>
    <property type="match status" value="1"/>
</dbReference>
<dbReference type="Pfam" id="PF16363">
    <property type="entry name" value="GDP_Man_Dehyd"/>
    <property type="match status" value="1"/>
</dbReference>